<keyword evidence="1" id="KW-1133">Transmembrane helix</keyword>
<keyword evidence="3" id="KW-1185">Reference proteome</keyword>
<proteinExistence type="predicted"/>
<dbReference type="EMBL" id="BMHV01000010">
    <property type="protein sequence ID" value="GGF63065.1"/>
    <property type="molecule type" value="Genomic_DNA"/>
</dbReference>
<reference evidence="2" key="2">
    <citation type="submission" date="2020-09" db="EMBL/GenBank/DDBJ databases">
        <authorList>
            <person name="Sun Q."/>
            <person name="Zhou Y."/>
        </authorList>
    </citation>
    <scope>NUCLEOTIDE SEQUENCE</scope>
    <source>
        <strain evidence="2">CGMCC 1.15254</strain>
    </source>
</reference>
<evidence type="ECO:0000313" key="3">
    <source>
        <dbReference type="Proteomes" id="UP000632498"/>
    </source>
</evidence>
<dbReference type="AlphaFoldDB" id="A0A917BYH2"/>
<evidence type="ECO:0000313" key="2">
    <source>
        <dbReference type="EMBL" id="GGF63065.1"/>
    </source>
</evidence>
<feature type="transmembrane region" description="Helical" evidence="1">
    <location>
        <begin position="34"/>
        <end position="54"/>
    </location>
</feature>
<evidence type="ECO:0008006" key="4">
    <source>
        <dbReference type="Google" id="ProtNLM"/>
    </source>
</evidence>
<name>A0A917BYH2_9PROT</name>
<dbReference type="Proteomes" id="UP000632498">
    <property type="component" value="Unassembled WGS sequence"/>
</dbReference>
<evidence type="ECO:0000256" key="1">
    <source>
        <dbReference type="SAM" id="Phobius"/>
    </source>
</evidence>
<protein>
    <recommendedName>
        <fullName evidence="4">EamA domain-containing protein</fullName>
    </recommendedName>
</protein>
<accession>A0A917BYH2</accession>
<comment type="caution">
    <text evidence="2">The sequence shown here is derived from an EMBL/GenBank/DDBJ whole genome shotgun (WGS) entry which is preliminary data.</text>
</comment>
<reference evidence="2" key="1">
    <citation type="journal article" date="2014" name="Int. J. Syst. Evol. Microbiol.">
        <title>Complete genome sequence of Corynebacterium casei LMG S-19264T (=DSM 44701T), isolated from a smear-ripened cheese.</title>
        <authorList>
            <consortium name="US DOE Joint Genome Institute (JGI-PGF)"/>
            <person name="Walter F."/>
            <person name="Albersmeier A."/>
            <person name="Kalinowski J."/>
            <person name="Ruckert C."/>
        </authorList>
    </citation>
    <scope>NUCLEOTIDE SEQUENCE</scope>
    <source>
        <strain evidence="2">CGMCC 1.15254</strain>
    </source>
</reference>
<keyword evidence="1" id="KW-0472">Membrane</keyword>
<keyword evidence="1" id="KW-0812">Transmembrane</keyword>
<gene>
    <name evidence="2" type="ORF">GCM10011332_16230</name>
</gene>
<sequence length="62" mass="7167">MGRMRAFDWGLLLTLSLLWGGSFFFTEIALREITPLVTVWGRVALACIILWAILRFRGVRVR</sequence>
<organism evidence="2 3">
    <name type="scientific">Terasakiella brassicae</name>
    <dbReference type="NCBI Taxonomy" id="1634917"/>
    <lineage>
        <taxon>Bacteria</taxon>
        <taxon>Pseudomonadati</taxon>
        <taxon>Pseudomonadota</taxon>
        <taxon>Alphaproteobacteria</taxon>
        <taxon>Rhodospirillales</taxon>
        <taxon>Terasakiellaceae</taxon>
        <taxon>Terasakiella</taxon>
    </lineage>
</organism>